<organism evidence="15 16">
    <name type="scientific">Hemibagrus guttatus</name>
    <dbReference type="NCBI Taxonomy" id="175788"/>
    <lineage>
        <taxon>Eukaryota</taxon>
        <taxon>Metazoa</taxon>
        <taxon>Chordata</taxon>
        <taxon>Craniata</taxon>
        <taxon>Vertebrata</taxon>
        <taxon>Euteleostomi</taxon>
        <taxon>Actinopterygii</taxon>
        <taxon>Neopterygii</taxon>
        <taxon>Teleostei</taxon>
        <taxon>Ostariophysi</taxon>
        <taxon>Siluriformes</taxon>
        <taxon>Bagridae</taxon>
        <taxon>Hemibagrus</taxon>
    </lineage>
</organism>
<proteinExistence type="inferred from homology"/>
<dbReference type="GO" id="GO:0005615">
    <property type="term" value="C:extracellular space"/>
    <property type="evidence" value="ECO:0007669"/>
    <property type="project" value="TreeGrafter"/>
</dbReference>
<dbReference type="PANTHER" id="PTHR11036:SF22">
    <property type="entry name" value="SEMAPHORIN-3E"/>
    <property type="match status" value="1"/>
</dbReference>
<keyword evidence="10" id="KW-0393">Immunoglobulin domain</keyword>
<dbReference type="FunFam" id="2.130.10.10:FF:000015">
    <property type="entry name" value="Semaphorin 3B"/>
    <property type="match status" value="1"/>
</dbReference>
<dbReference type="Pfam" id="PF01403">
    <property type="entry name" value="Sema"/>
    <property type="match status" value="1"/>
</dbReference>
<keyword evidence="5" id="KW-0732">Signal</keyword>
<dbReference type="FunFam" id="3.30.1680.10:FF:000001">
    <property type="entry name" value="Semaphorin 3F like"/>
    <property type="match status" value="1"/>
</dbReference>
<comment type="similarity">
    <text evidence="2">Belongs to the semaphorin family.</text>
</comment>
<reference evidence="15" key="1">
    <citation type="submission" date="2023-06" db="EMBL/GenBank/DDBJ databases">
        <title>Male Hemibagrus guttatus genome.</title>
        <authorList>
            <person name="Bian C."/>
        </authorList>
    </citation>
    <scope>NUCLEOTIDE SEQUENCE</scope>
    <source>
        <strain evidence="15">Male_cb2023</strain>
        <tissue evidence="15">Muscle</tissue>
    </source>
</reference>
<feature type="region of interest" description="Disordered" evidence="12">
    <location>
        <begin position="899"/>
        <end position="928"/>
    </location>
</feature>
<evidence type="ECO:0000256" key="7">
    <source>
        <dbReference type="ARBA" id="ARBA00022902"/>
    </source>
</evidence>
<evidence type="ECO:0000259" key="14">
    <source>
        <dbReference type="PROSITE" id="PS51004"/>
    </source>
</evidence>
<evidence type="ECO:0000256" key="12">
    <source>
        <dbReference type="SAM" id="MobiDB-lite"/>
    </source>
</evidence>
<feature type="domain" description="Ig-like" evidence="13">
    <location>
        <begin position="705"/>
        <end position="822"/>
    </location>
</feature>
<dbReference type="InterPro" id="IPR013783">
    <property type="entry name" value="Ig-like_fold"/>
</dbReference>
<dbReference type="GO" id="GO:0071526">
    <property type="term" value="P:semaphorin-plexin signaling pathway"/>
    <property type="evidence" value="ECO:0007669"/>
    <property type="project" value="TreeGrafter"/>
</dbReference>
<keyword evidence="4" id="KW-0964">Secreted</keyword>
<dbReference type="Gene3D" id="3.30.420.10">
    <property type="entry name" value="Ribonuclease H-like superfamily/Ribonuclease H"/>
    <property type="match status" value="1"/>
</dbReference>
<dbReference type="EMBL" id="JAUCMX010000004">
    <property type="protein sequence ID" value="KAK3549145.1"/>
    <property type="molecule type" value="Genomic_DNA"/>
</dbReference>
<evidence type="ECO:0000259" key="13">
    <source>
        <dbReference type="PROSITE" id="PS50835"/>
    </source>
</evidence>
<evidence type="ECO:0000256" key="1">
    <source>
        <dbReference type="ARBA" id="ARBA00004613"/>
    </source>
</evidence>
<evidence type="ECO:0000313" key="16">
    <source>
        <dbReference type="Proteomes" id="UP001274896"/>
    </source>
</evidence>
<evidence type="ECO:0000256" key="2">
    <source>
        <dbReference type="ARBA" id="ARBA00009492"/>
    </source>
</evidence>
<name>A0AAE0RC96_9TELE</name>
<comment type="caution">
    <text evidence="15">The sequence shown here is derived from an EMBL/GenBank/DDBJ whole genome shotgun (WGS) entry which is preliminary data.</text>
</comment>
<dbReference type="Gene3D" id="2.60.40.10">
    <property type="entry name" value="Immunoglobulins"/>
    <property type="match status" value="1"/>
</dbReference>
<keyword evidence="3" id="KW-0217">Developmental protein</keyword>
<dbReference type="InterPro" id="IPR027231">
    <property type="entry name" value="Semaphorin"/>
</dbReference>
<dbReference type="SMART" id="SM00630">
    <property type="entry name" value="Sema"/>
    <property type="match status" value="1"/>
</dbReference>
<accession>A0AAE0RC96</accession>
<dbReference type="SUPFAM" id="SSF101912">
    <property type="entry name" value="Sema domain"/>
    <property type="match status" value="1"/>
</dbReference>
<dbReference type="SUPFAM" id="SSF48726">
    <property type="entry name" value="Immunoglobulin"/>
    <property type="match status" value="1"/>
</dbReference>
<dbReference type="SMART" id="SM00423">
    <property type="entry name" value="PSI"/>
    <property type="match status" value="1"/>
</dbReference>
<dbReference type="InterPro" id="IPR003599">
    <property type="entry name" value="Ig_sub"/>
</dbReference>
<evidence type="ECO:0000256" key="9">
    <source>
        <dbReference type="ARBA" id="ARBA00023180"/>
    </source>
</evidence>
<dbReference type="FunFam" id="2.60.40.10:FF:000030">
    <property type="entry name" value="Semaphorin 3F like"/>
    <property type="match status" value="1"/>
</dbReference>
<comment type="subcellular location">
    <subcellularLocation>
        <location evidence="1">Secreted</location>
    </subcellularLocation>
</comment>
<dbReference type="PANTHER" id="PTHR11036">
    <property type="entry name" value="SEMAPHORIN"/>
    <property type="match status" value="1"/>
</dbReference>
<dbReference type="PROSITE" id="PS51004">
    <property type="entry name" value="SEMA"/>
    <property type="match status" value="1"/>
</dbReference>
<dbReference type="InterPro" id="IPR015943">
    <property type="entry name" value="WD40/YVTN_repeat-like_dom_sf"/>
</dbReference>
<dbReference type="PROSITE" id="PS50835">
    <property type="entry name" value="IG_LIKE"/>
    <property type="match status" value="1"/>
</dbReference>
<dbReference type="Gene3D" id="2.130.10.10">
    <property type="entry name" value="YVTN repeat-like/Quinoprotein amine dehydrogenase"/>
    <property type="match status" value="1"/>
</dbReference>
<dbReference type="SUPFAM" id="SSF103575">
    <property type="entry name" value="Plexin repeat"/>
    <property type="match status" value="1"/>
</dbReference>
<dbReference type="InterPro" id="IPR038717">
    <property type="entry name" value="Tc1-like_DDE_dom"/>
</dbReference>
<dbReference type="Gene3D" id="3.30.1680.10">
    <property type="entry name" value="ligand-binding face of the semaphorins, domain 2"/>
    <property type="match status" value="1"/>
</dbReference>
<dbReference type="GO" id="GO:0005886">
    <property type="term" value="C:plasma membrane"/>
    <property type="evidence" value="ECO:0007669"/>
    <property type="project" value="TreeGrafter"/>
</dbReference>
<evidence type="ECO:0000256" key="10">
    <source>
        <dbReference type="ARBA" id="ARBA00023319"/>
    </source>
</evidence>
<keyword evidence="9" id="KW-0325">Glycoprotein</keyword>
<comment type="caution">
    <text evidence="11">Lacks conserved residue(s) required for the propagation of feature annotation.</text>
</comment>
<protein>
    <recommendedName>
        <fullName evidence="17">Semaphorin 3E</fullName>
    </recommendedName>
</protein>
<keyword evidence="7" id="KW-0524">Neurogenesis</keyword>
<evidence type="ECO:0000313" key="15">
    <source>
        <dbReference type="EMBL" id="KAK3549145.1"/>
    </source>
</evidence>
<dbReference type="Pfam" id="PF13358">
    <property type="entry name" value="DDE_3"/>
    <property type="match status" value="1"/>
</dbReference>
<gene>
    <name evidence="15" type="ORF">QTP70_033350</name>
</gene>
<evidence type="ECO:0008006" key="17">
    <source>
        <dbReference type="Google" id="ProtNLM"/>
    </source>
</evidence>
<dbReference type="GO" id="GO:0072359">
    <property type="term" value="P:circulatory system development"/>
    <property type="evidence" value="ECO:0007669"/>
    <property type="project" value="UniProtKB-ARBA"/>
</dbReference>
<dbReference type="GO" id="GO:0035295">
    <property type="term" value="P:tube development"/>
    <property type="evidence" value="ECO:0007669"/>
    <property type="project" value="UniProtKB-ARBA"/>
</dbReference>
<dbReference type="InterPro" id="IPR007110">
    <property type="entry name" value="Ig-like_dom"/>
</dbReference>
<dbReference type="GO" id="GO:0001755">
    <property type="term" value="P:neural crest cell migration"/>
    <property type="evidence" value="ECO:0007669"/>
    <property type="project" value="TreeGrafter"/>
</dbReference>
<sequence length="928" mass="106082">MLWGCFSAKGPGRLIRVKERMNGAMYREILSKNLLPSARALKMKRGWVFQHDNDPKHTARATKEWLRKKHFKVLEWPSQSPDLNPIENLWRELKIRVAQRQPQNITAVEEICMEEWAKLGKRNKKTARVSVTTGSMRRYLDPTEVAQAGQLLQDSTSIHAIARKFAVFCQQESQEHGGDSRRQAVTQGELDKAIEELWELNRTWVFQAAEGSLQHYSMLLDETRERLIIGGKNTLYSLNLDRVSEPHSEIHWASSKEQVEDCLMQGREKPECANYIKLIQPYNSTHLLACGTGAFSPMCSYIRVSQGAEEGVFQLESEYIESGRGRSPFHPNSPTTSTVSRNQLFVALYTDYWENDAALYRLGSHSYTRSEVGDRQQLNEPKFVGSVVIPDNDDPADDKVYFFFTEKVSTTEAGNKAFYSRVARVCANDLGGQRMLVNKWSSFLKARLICSVAGPNGIDTHFDELEDIFVLKRKDEKNPEIFGLFSTTSAVFKGYAVCEYNMEEIRAAFNGPFAHREHTDHHWGVYEGKVPYPRPGSCASKINGGQFSSSKGYPDEVLRFVRSHPLMFQPVQPVHRRPILLDTDGGRKLTEIAVDRVEAEDGHYNVLFIGTDDSFVLKLITIFNKEANTIEEVLLEELQVFKVPVPVTEIIISNKRQHLYVGSELGVTQVQVHQCSLYGSACADCCLARDPYCAWDGHTCSRYIPAGIYTHKRRFRRQDVRHGNAVQQCNGLQLNEAQSISEKLVYGVEKNSTLLECRARSLQALLTWYKVKGVDMEEIKCDDHIIQTPHGLLFLRTKKSDTGVYLCQSVEHGFVQTIARVTLEVLEEDRLENVFLRRDNDESETQLRSAPCPFPSLPSAPSSRKLWYKEFMQLIGYNNFQRVEQYCERVWCAAERKRKKLKGTPSKWRYSQGGERRGKARAPRHTQD</sequence>
<dbReference type="InterPro" id="IPR036397">
    <property type="entry name" value="RNaseH_sf"/>
</dbReference>
<feature type="compositionally biased region" description="Basic residues" evidence="12">
    <location>
        <begin position="918"/>
        <end position="928"/>
    </location>
</feature>
<dbReference type="GO" id="GO:0007411">
    <property type="term" value="P:axon guidance"/>
    <property type="evidence" value="ECO:0007669"/>
    <property type="project" value="UniProtKB-ARBA"/>
</dbReference>
<dbReference type="AlphaFoldDB" id="A0AAE0RC96"/>
<keyword evidence="16" id="KW-1185">Reference proteome</keyword>
<evidence type="ECO:0000256" key="5">
    <source>
        <dbReference type="ARBA" id="ARBA00022729"/>
    </source>
</evidence>
<evidence type="ECO:0000256" key="4">
    <source>
        <dbReference type="ARBA" id="ARBA00022525"/>
    </source>
</evidence>
<evidence type="ECO:0000256" key="11">
    <source>
        <dbReference type="PROSITE-ProRule" id="PRU00352"/>
    </source>
</evidence>
<keyword evidence="6" id="KW-0221">Differentiation</keyword>
<dbReference type="InterPro" id="IPR036179">
    <property type="entry name" value="Ig-like_dom_sf"/>
</dbReference>
<dbReference type="GO" id="GO:0030215">
    <property type="term" value="F:semaphorin receptor binding"/>
    <property type="evidence" value="ECO:0007669"/>
    <property type="project" value="InterPro"/>
</dbReference>
<evidence type="ECO:0000256" key="3">
    <source>
        <dbReference type="ARBA" id="ARBA00022473"/>
    </source>
</evidence>
<dbReference type="Proteomes" id="UP001274896">
    <property type="component" value="Unassembled WGS sequence"/>
</dbReference>
<evidence type="ECO:0000256" key="8">
    <source>
        <dbReference type="ARBA" id="ARBA00023157"/>
    </source>
</evidence>
<dbReference type="GO" id="GO:0003676">
    <property type="term" value="F:nucleic acid binding"/>
    <property type="evidence" value="ECO:0007669"/>
    <property type="project" value="InterPro"/>
</dbReference>
<dbReference type="SMART" id="SM00409">
    <property type="entry name" value="IG"/>
    <property type="match status" value="1"/>
</dbReference>
<dbReference type="GO" id="GO:0030335">
    <property type="term" value="P:positive regulation of cell migration"/>
    <property type="evidence" value="ECO:0007669"/>
    <property type="project" value="TreeGrafter"/>
</dbReference>
<evidence type="ECO:0000256" key="6">
    <source>
        <dbReference type="ARBA" id="ARBA00022782"/>
    </source>
</evidence>
<dbReference type="InterPro" id="IPR016201">
    <property type="entry name" value="PSI"/>
</dbReference>
<dbReference type="GO" id="GO:0045499">
    <property type="term" value="F:chemorepellent activity"/>
    <property type="evidence" value="ECO:0007669"/>
    <property type="project" value="TreeGrafter"/>
</dbReference>
<keyword evidence="8" id="KW-1015">Disulfide bond</keyword>
<dbReference type="InterPro" id="IPR001627">
    <property type="entry name" value="Semap_dom"/>
</dbReference>
<feature type="domain" description="Sema" evidence="14">
    <location>
        <begin position="182"/>
        <end position="672"/>
    </location>
</feature>
<dbReference type="InterPro" id="IPR036352">
    <property type="entry name" value="Semap_dom_sf"/>
</dbReference>